<protein>
    <submittedName>
        <fullName evidence="2">Uncharacterized protein</fullName>
    </submittedName>
</protein>
<name>A0A498R8Y2_9FIRM</name>
<dbReference type="EMBL" id="UPPP01000057">
    <property type="protein sequence ID" value="VBB05598.1"/>
    <property type="molecule type" value="Genomic_DNA"/>
</dbReference>
<dbReference type="Proteomes" id="UP000277811">
    <property type="component" value="Unassembled WGS sequence"/>
</dbReference>
<keyword evidence="3" id="KW-1185">Reference proteome</keyword>
<dbReference type="AlphaFoldDB" id="A0A498R8Y2"/>
<proteinExistence type="predicted"/>
<evidence type="ECO:0000313" key="2">
    <source>
        <dbReference type="EMBL" id="VBB05598.1"/>
    </source>
</evidence>
<dbReference type="RefSeq" id="WP_207856939.1">
    <property type="nucleotide sequence ID" value="NZ_UPPP01000057.1"/>
</dbReference>
<gene>
    <name evidence="2" type="ORF">LUCI_0808</name>
</gene>
<reference evidence="2 3" key="1">
    <citation type="submission" date="2018-06" db="EMBL/GenBank/DDBJ databases">
        <authorList>
            <person name="Strepis N."/>
        </authorList>
    </citation>
    <scope>NUCLEOTIDE SEQUENCE [LARGE SCALE GENOMIC DNA]</scope>
    <source>
        <strain evidence="2">LUCI</strain>
    </source>
</reference>
<evidence type="ECO:0000256" key="1">
    <source>
        <dbReference type="SAM" id="MobiDB-lite"/>
    </source>
</evidence>
<sequence>MALPENKVVRLDELPLEKQVDALKKQMVAVLGDGQVFVKRTPTGAIKAVKSVVTLSEANGEIAVIQGKAMTTGKGFYRANQIANLSIITPEKLTLPTGQVVVNPFPVVDPESQTLRKVWVKKMAIGCGPTGNLVITTATLLYDINMYFIQDLMKKVTKNSGAGRICLETMLTEEEKKTGIFYKIDGNMGVWANTSHAEILKAIDTFINKKNFAERNAQTIAERLAMAKHPALSHIAYVNFQGPDYKRVAKEVIIGYVNDDNPNTLMDLAAKAERGEEITVNGQRVDIINVTAEASVDDIAVEADDEEKAATAHPEEGASQQPVLGGDLF</sequence>
<feature type="region of interest" description="Disordered" evidence="1">
    <location>
        <begin position="304"/>
        <end position="329"/>
    </location>
</feature>
<evidence type="ECO:0000313" key="3">
    <source>
        <dbReference type="Proteomes" id="UP000277811"/>
    </source>
</evidence>
<organism evidence="2 3">
    <name type="scientific">Lucifera butyrica</name>
    <dbReference type="NCBI Taxonomy" id="1351585"/>
    <lineage>
        <taxon>Bacteria</taxon>
        <taxon>Bacillati</taxon>
        <taxon>Bacillota</taxon>
        <taxon>Negativicutes</taxon>
        <taxon>Veillonellales</taxon>
        <taxon>Veillonellaceae</taxon>
        <taxon>Lucifera</taxon>
    </lineage>
</organism>
<accession>A0A498R8Y2</accession>